<evidence type="ECO:0000256" key="1">
    <source>
        <dbReference type="SAM" id="SignalP"/>
    </source>
</evidence>
<sequence length="106" mass="11408">MKLTGIILGTAIGLGAFTTTNVSAAEVEQTRVEKASVQVEGHVLQSTLKVNQPYTLSGEVVNVVHGNSQHIKLNRKQIHFTQPGAYVVQAKGCLGTVDTYIFKVTK</sequence>
<reference evidence="2 3" key="1">
    <citation type="submission" date="2024-01" db="EMBL/GenBank/DDBJ databases">
        <title>Seven novel Bacillus-like species.</title>
        <authorList>
            <person name="Liu G."/>
        </authorList>
    </citation>
    <scope>NUCLEOTIDE SEQUENCE [LARGE SCALE GENOMIC DNA]</scope>
    <source>
        <strain evidence="2 3">FJAT-51639</strain>
    </source>
</reference>
<evidence type="ECO:0000313" key="3">
    <source>
        <dbReference type="Proteomes" id="UP001372526"/>
    </source>
</evidence>
<feature type="signal peptide" evidence="1">
    <location>
        <begin position="1"/>
        <end position="24"/>
    </location>
</feature>
<name>A0ABU8FRG5_9BACI</name>
<dbReference type="RefSeq" id="WP_336474664.1">
    <property type="nucleotide sequence ID" value="NZ_JBAWSX010000030.1"/>
</dbReference>
<gene>
    <name evidence="2" type="ORF">WAZ07_25665</name>
</gene>
<evidence type="ECO:0008006" key="4">
    <source>
        <dbReference type="Google" id="ProtNLM"/>
    </source>
</evidence>
<protein>
    <recommendedName>
        <fullName evidence="4">DUF3221 domain-containing protein</fullName>
    </recommendedName>
</protein>
<accession>A0ABU8FRG5</accession>
<dbReference type="EMBL" id="JBAWSX010000030">
    <property type="protein sequence ID" value="MEI4804501.1"/>
    <property type="molecule type" value="Genomic_DNA"/>
</dbReference>
<dbReference type="Proteomes" id="UP001372526">
    <property type="component" value="Unassembled WGS sequence"/>
</dbReference>
<comment type="caution">
    <text evidence="2">The sequence shown here is derived from an EMBL/GenBank/DDBJ whole genome shotgun (WGS) entry which is preliminary data.</text>
</comment>
<proteinExistence type="predicted"/>
<organism evidence="2 3">
    <name type="scientific">Bacillus bruguierae</name>
    <dbReference type="NCBI Taxonomy" id="3127667"/>
    <lineage>
        <taxon>Bacteria</taxon>
        <taxon>Bacillati</taxon>
        <taxon>Bacillota</taxon>
        <taxon>Bacilli</taxon>
        <taxon>Bacillales</taxon>
        <taxon>Bacillaceae</taxon>
        <taxon>Bacillus</taxon>
    </lineage>
</organism>
<keyword evidence="1" id="KW-0732">Signal</keyword>
<evidence type="ECO:0000313" key="2">
    <source>
        <dbReference type="EMBL" id="MEI4804501.1"/>
    </source>
</evidence>
<feature type="chain" id="PRO_5047535448" description="DUF3221 domain-containing protein" evidence="1">
    <location>
        <begin position="25"/>
        <end position="106"/>
    </location>
</feature>
<keyword evidence="3" id="KW-1185">Reference proteome</keyword>